<sequence>MWGLPILYTPGPSTPRLNRNYSSSYSRIDKYMILIFYLKKIEELKWTAPHQMKWLVLRFGRPPRSPGCLRGLSPRRGQPNFQLLQDPVLHCLR</sequence>
<dbReference type="EMBL" id="BGPR01250619">
    <property type="protein sequence ID" value="GBM40889.1"/>
    <property type="molecule type" value="Genomic_DNA"/>
</dbReference>
<keyword evidence="4" id="KW-1185">Reference proteome</keyword>
<dbReference type="EMBL" id="BGPR01250637">
    <property type="protein sequence ID" value="GBM40951.1"/>
    <property type="molecule type" value="Genomic_DNA"/>
</dbReference>
<evidence type="ECO:0000313" key="4">
    <source>
        <dbReference type="Proteomes" id="UP000499080"/>
    </source>
</evidence>
<evidence type="ECO:0000313" key="1">
    <source>
        <dbReference type="EMBL" id="GBM40889.1"/>
    </source>
</evidence>
<accession>A0A4Y2FKL8</accession>
<dbReference type="AlphaFoldDB" id="A0A4Y2FKL8"/>
<comment type="caution">
    <text evidence="2">The sequence shown here is derived from an EMBL/GenBank/DDBJ whole genome shotgun (WGS) entry which is preliminary data.</text>
</comment>
<evidence type="ECO:0000313" key="2">
    <source>
        <dbReference type="EMBL" id="GBM40899.1"/>
    </source>
</evidence>
<name>A0A4Y2FKL8_ARAVE</name>
<feature type="non-terminal residue" evidence="2">
    <location>
        <position position="93"/>
    </location>
</feature>
<gene>
    <name evidence="3" type="ORF">AVEN_21383_1</name>
    <name evidence="1" type="ORF">AVEN_240295_1</name>
    <name evidence="2" type="ORF">AVEN_249852_1</name>
</gene>
<proteinExistence type="predicted"/>
<dbReference type="EMBL" id="BGPR01250621">
    <property type="protein sequence ID" value="GBM40899.1"/>
    <property type="molecule type" value="Genomic_DNA"/>
</dbReference>
<dbReference type="Proteomes" id="UP000499080">
    <property type="component" value="Unassembled WGS sequence"/>
</dbReference>
<evidence type="ECO:0000313" key="3">
    <source>
        <dbReference type="EMBL" id="GBM40951.1"/>
    </source>
</evidence>
<reference evidence="2 4" key="1">
    <citation type="journal article" date="2019" name="Sci. Rep.">
        <title>Orb-weaving spider Araneus ventricosus genome elucidates the spidroin gene catalogue.</title>
        <authorList>
            <person name="Kono N."/>
            <person name="Nakamura H."/>
            <person name="Ohtoshi R."/>
            <person name="Moran D.A.P."/>
            <person name="Shinohara A."/>
            <person name="Yoshida Y."/>
            <person name="Fujiwara M."/>
            <person name="Mori M."/>
            <person name="Tomita M."/>
            <person name="Arakawa K."/>
        </authorList>
    </citation>
    <scope>NUCLEOTIDE SEQUENCE [LARGE SCALE GENOMIC DNA]</scope>
</reference>
<organism evidence="2 4">
    <name type="scientific">Araneus ventricosus</name>
    <name type="common">Orbweaver spider</name>
    <name type="synonym">Epeira ventricosa</name>
    <dbReference type="NCBI Taxonomy" id="182803"/>
    <lineage>
        <taxon>Eukaryota</taxon>
        <taxon>Metazoa</taxon>
        <taxon>Ecdysozoa</taxon>
        <taxon>Arthropoda</taxon>
        <taxon>Chelicerata</taxon>
        <taxon>Arachnida</taxon>
        <taxon>Araneae</taxon>
        <taxon>Araneomorphae</taxon>
        <taxon>Entelegynae</taxon>
        <taxon>Araneoidea</taxon>
        <taxon>Araneidae</taxon>
        <taxon>Araneus</taxon>
    </lineage>
</organism>
<protein>
    <submittedName>
        <fullName evidence="2">Uncharacterized protein</fullName>
    </submittedName>
</protein>